<evidence type="ECO:0000313" key="1">
    <source>
        <dbReference type="EMBL" id="CAD7284864.1"/>
    </source>
</evidence>
<accession>A0A7R9C2M8</accession>
<proteinExistence type="predicted"/>
<keyword evidence="2" id="KW-1185">Reference proteome</keyword>
<sequence length="103" mass="10767">MERHLFQALGAAPNFFVGDSALQQTFMVGLATCMTSFLPDSHTHCVNSLIAGSSSGVSPQANSGVFGFLGGIVSSLNVFDFSWVKLAQAENCVLLANVGLGKK</sequence>
<evidence type="ECO:0000313" key="2">
    <source>
        <dbReference type="Proteomes" id="UP000678499"/>
    </source>
</evidence>
<dbReference type="Proteomes" id="UP000678499">
    <property type="component" value="Unassembled WGS sequence"/>
</dbReference>
<gene>
    <name evidence="1" type="ORF">NMOB1V02_LOCUS12468</name>
</gene>
<name>A0A7R9C2M8_9CRUS</name>
<reference evidence="1" key="1">
    <citation type="submission" date="2020-11" db="EMBL/GenBank/DDBJ databases">
        <authorList>
            <person name="Tran Van P."/>
        </authorList>
    </citation>
    <scope>NUCLEOTIDE SEQUENCE</scope>
</reference>
<organism evidence="1">
    <name type="scientific">Notodromas monacha</name>
    <dbReference type="NCBI Taxonomy" id="399045"/>
    <lineage>
        <taxon>Eukaryota</taxon>
        <taxon>Metazoa</taxon>
        <taxon>Ecdysozoa</taxon>
        <taxon>Arthropoda</taxon>
        <taxon>Crustacea</taxon>
        <taxon>Oligostraca</taxon>
        <taxon>Ostracoda</taxon>
        <taxon>Podocopa</taxon>
        <taxon>Podocopida</taxon>
        <taxon>Cypridocopina</taxon>
        <taxon>Cypridoidea</taxon>
        <taxon>Cyprididae</taxon>
        <taxon>Notodromas</taxon>
    </lineage>
</organism>
<dbReference type="EMBL" id="CAJPEX010010207">
    <property type="protein sequence ID" value="CAG0925016.1"/>
    <property type="molecule type" value="Genomic_DNA"/>
</dbReference>
<dbReference type="EMBL" id="OA892244">
    <property type="protein sequence ID" value="CAD7284864.1"/>
    <property type="molecule type" value="Genomic_DNA"/>
</dbReference>
<protein>
    <submittedName>
        <fullName evidence="1">Uncharacterized protein</fullName>
    </submittedName>
</protein>
<dbReference type="AlphaFoldDB" id="A0A7R9C2M8"/>